<sequence>MKARLLLAALLAGSLSATAQQGWQAITDLPGGARLSYQRLYVPSATSVWMLRPLYPVRAASSVEVVYSPDNGQTWQVTEVSQQAPNGPNTTYPNVGTECVDLFVLNDQNAWLVVRDVVTGTRVLKRSTTGPAGFQPVTTPIPAGLASVTFFDASTGLATGTVAQQVVMQRTTDGGATWAPVSLPAAMAGVGYLLSKQVVLGSNVWFATDQGGVLHSADAGATWALTNTGLGVGSNLVFRDALHGLAYAQTGSGGTSARLLAATNDGGLTWVRRTPTGPVLTSEMTAVPGTSMYLSGGTDFASPANLGLAYSTDEGQTWQRTGPDLPFSRLAATSPTRVWGCLTYNSTPYPPRTDHQVYQLTGTLLRARPAQVAPGQGVYPNPTAGTVQLPAGHSYREARLYDPAGRLCRTLRLAPGSAQLELGTLPDGLYQLQLRTAAGVTAVQRLAVQR</sequence>
<organism evidence="2 3">
    <name type="scientific">Hymenobacter edaphi</name>
    <dbReference type="NCBI Taxonomy" id="2211146"/>
    <lineage>
        <taxon>Bacteria</taxon>
        <taxon>Pseudomonadati</taxon>
        <taxon>Bacteroidota</taxon>
        <taxon>Cytophagia</taxon>
        <taxon>Cytophagales</taxon>
        <taxon>Hymenobacteraceae</taxon>
        <taxon>Hymenobacter</taxon>
    </lineage>
</organism>
<dbReference type="SUPFAM" id="SSF110296">
    <property type="entry name" value="Oligoxyloglucan reducing end-specific cellobiohydrolase"/>
    <property type="match status" value="1"/>
</dbReference>
<protein>
    <recommendedName>
        <fullName evidence="4">Secretion system C-terminal sorting domain-containing protein</fullName>
    </recommendedName>
</protein>
<evidence type="ECO:0000256" key="1">
    <source>
        <dbReference type="SAM" id="SignalP"/>
    </source>
</evidence>
<evidence type="ECO:0000313" key="2">
    <source>
        <dbReference type="EMBL" id="RAK66064.1"/>
    </source>
</evidence>
<dbReference type="Pfam" id="PF02012">
    <property type="entry name" value="BNR"/>
    <property type="match status" value="1"/>
</dbReference>
<keyword evidence="1" id="KW-0732">Signal</keyword>
<dbReference type="CDD" id="cd15482">
    <property type="entry name" value="Sialidase_non-viral"/>
    <property type="match status" value="1"/>
</dbReference>
<dbReference type="InterPro" id="IPR002860">
    <property type="entry name" value="BNR_rpt"/>
</dbReference>
<keyword evidence="3" id="KW-1185">Reference proteome</keyword>
<name>A0A328BJG7_9BACT</name>
<dbReference type="OrthoDB" id="9813892at2"/>
<dbReference type="RefSeq" id="WP_111478974.1">
    <property type="nucleotide sequence ID" value="NZ_QHKM01000004.1"/>
</dbReference>
<dbReference type="EMBL" id="QHKM01000004">
    <property type="protein sequence ID" value="RAK66064.1"/>
    <property type="molecule type" value="Genomic_DNA"/>
</dbReference>
<dbReference type="NCBIfam" id="TIGR04183">
    <property type="entry name" value="Por_Secre_tail"/>
    <property type="match status" value="1"/>
</dbReference>
<gene>
    <name evidence="2" type="ORF">DLM85_15290</name>
</gene>
<evidence type="ECO:0000313" key="3">
    <source>
        <dbReference type="Proteomes" id="UP000248553"/>
    </source>
</evidence>
<feature type="signal peptide" evidence="1">
    <location>
        <begin position="1"/>
        <end position="19"/>
    </location>
</feature>
<dbReference type="Gene3D" id="2.130.10.10">
    <property type="entry name" value="YVTN repeat-like/Quinoprotein amine dehydrogenase"/>
    <property type="match status" value="1"/>
</dbReference>
<proteinExistence type="predicted"/>
<dbReference type="InterPro" id="IPR026444">
    <property type="entry name" value="Secre_tail"/>
</dbReference>
<evidence type="ECO:0008006" key="4">
    <source>
        <dbReference type="Google" id="ProtNLM"/>
    </source>
</evidence>
<dbReference type="Proteomes" id="UP000248553">
    <property type="component" value="Unassembled WGS sequence"/>
</dbReference>
<dbReference type="InterPro" id="IPR015943">
    <property type="entry name" value="WD40/YVTN_repeat-like_dom_sf"/>
</dbReference>
<dbReference type="Gene3D" id="2.120.10.10">
    <property type="match status" value="1"/>
</dbReference>
<dbReference type="AlphaFoldDB" id="A0A328BJG7"/>
<accession>A0A328BJG7</accession>
<comment type="caution">
    <text evidence="2">The sequence shown here is derived from an EMBL/GenBank/DDBJ whole genome shotgun (WGS) entry which is preliminary data.</text>
</comment>
<feature type="chain" id="PRO_5016381790" description="Secretion system C-terminal sorting domain-containing protein" evidence="1">
    <location>
        <begin position="20"/>
        <end position="450"/>
    </location>
</feature>
<reference evidence="3" key="1">
    <citation type="submission" date="2018-05" db="EMBL/GenBank/DDBJ databases">
        <authorList>
            <person name="Nie L."/>
        </authorList>
    </citation>
    <scope>NUCLEOTIDE SEQUENCE [LARGE SCALE GENOMIC DNA]</scope>
    <source>
        <strain evidence="3">NL</strain>
    </source>
</reference>